<evidence type="ECO:0000313" key="5">
    <source>
        <dbReference type="Proteomes" id="UP000242181"/>
    </source>
</evidence>
<feature type="region of interest" description="Disordered" evidence="1">
    <location>
        <begin position="11"/>
        <end position="32"/>
    </location>
</feature>
<feature type="domain" description="Type II secretion system protein GspB C-terminal" evidence="3">
    <location>
        <begin position="161"/>
        <end position="218"/>
    </location>
</feature>
<keyword evidence="2" id="KW-0472">Membrane</keyword>
<dbReference type="GO" id="GO:0015627">
    <property type="term" value="C:type II protein secretion system complex"/>
    <property type="evidence" value="ECO:0007669"/>
    <property type="project" value="InterPro"/>
</dbReference>
<protein>
    <recommendedName>
        <fullName evidence="3">Type II secretion system protein GspB C-terminal domain-containing protein</fullName>
    </recommendedName>
</protein>
<evidence type="ECO:0000256" key="2">
    <source>
        <dbReference type="SAM" id="Phobius"/>
    </source>
</evidence>
<dbReference type="Pfam" id="PF16537">
    <property type="entry name" value="T2SSB"/>
    <property type="match status" value="1"/>
</dbReference>
<comment type="caution">
    <text evidence="4">The sequence shown here is derived from an EMBL/GenBank/DDBJ whole genome shotgun (WGS) entry which is preliminary data.</text>
</comment>
<dbReference type="InterPro" id="IPR032389">
    <property type="entry name" value="GspB_C"/>
</dbReference>
<keyword evidence="2" id="KW-0812">Transmembrane</keyword>
<keyword evidence="5" id="KW-1185">Reference proteome</keyword>
<feature type="compositionally biased region" description="Low complexity" evidence="1">
    <location>
        <begin position="80"/>
        <end position="92"/>
    </location>
</feature>
<accession>A0A2P7QTJ0</accession>
<feature type="compositionally biased region" description="Low complexity" evidence="1">
    <location>
        <begin position="117"/>
        <end position="129"/>
    </location>
</feature>
<organism evidence="4 5">
    <name type="scientific">Zobellella taiwanensis</name>
    <dbReference type="NCBI Taxonomy" id="347535"/>
    <lineage>
        <taxon>Bacteria</taxon>
        <taxon>Pseudomonadati</taxon>
        <taxon>Pseudomonadota</taxon>
        <taxon>Gammaproteobacteria</taxon>
        <taxon>Aeromonadales</taxon>
        <taxon>Aeromonadaceae</taxon>
        <taxon>Zobellella</taxon>
    </lineage>
</organism>
<dbReference type="AlphaFoldDB" id="A0A2P7QTJ0"/>
<feature type="transmembrane region" description="Helical" evidence="2">
    <location>
        <begin position="40"/>
        <end position="59"/>
    </location>
</feature>
<dbReference type="RefSeq" id="WP_106453660.1">
    <property type="nucleotide sequence ID" value="NZ_PXYH01000013.1"/>
</dbReference>
<reference evidence="4 5" key="1">
    <citation type="submission" date="2018-03" db="EMBL/GenBank/DDBJ databases">
        <title>The draft genome of Zobellella taiwanensis JCM 13381.</title>
        <authorList>
            <person name="Liu L."/>
            <person name="Li L."/>
            <person name="Wang T."/>
            <person name="Zhang X."/>
            <person name="Liang L."/>
        </authorList>
    </citation>
    <scope>NUCLEOTIDE SEQUENCE [LARGE SCALE GENOMIC DNA]</scope>
    <source>
        <strain evidence="4 5">JCM 13381</strain>
    </source>
</reference>
<evidence type="ECO:0000256" key="1">
    <source>
        <dbReference type="SAM" id="MobiDB-lite"/>
    </source>
</evidence>
<feature type="region of interest" description="Disordered" evidence="1">
    <location>
        <begin position="107"/>
        <end position="148"/>
    </location>
</feature>
<feature type="compositionally biased region" description="Pro residues" evidence="1">
    <location>
        <begin position="130"/>
        <end position="139"/>
    </location>
</feature>
<dbReference type="OrthoDB" id="5432325at2"/>
<evidence type="ECO:0000313" key="4">
    <source>
        <dbReference type="EMBL" id="PSJ41269.1"/>
    </source>
</evidence>
<gene>
    <name evidence="4" type="ORF">C7I36_10440</name>
</gene>
<keyword evidence="2" id="KW-1133">Transmembrane helix</keyword>
<dbReference type="Proteomes" id="UP000242181">
    <property type="component" value="Unassembled WGS sequence"/>
</dbReference>
<evidence type="ECO:0000259" key="3">
    <source>
        <dbReference type="Pfam" id="PF16537"/>
    </source>
</evidence>
<name>A0A2P7QTJ0_9GAMM</name>
<feature type="region of interest" description="Disordered" evidence="1">
    <location>
        <begin position="74"/>
        <end position="93"/>
    </location>
</feature>
<sequence>MSYILDALRQSERRRPQRPAGTDPHPSTGLARPVPRPLRWPYWLLLLLLLAMLGAYLLLKGWLTPAPDVTAQVPAPPPAAAATPAPGQQADPLPIIIDSPPVRILVDEPPPLRLNEPAPARQPQATSPSQPTPIAPARPQPSFDPGVPDLRELPTSLRSRLPELVISVHIYSDNPAARMANINGQMLREGQRLGPLQVRMITPKGVILGFEEQEFHLNSVGG</sequence>
<proteinExistence type="predicted"/>
<dbReference type="EMBL" id="PXYH01000013">
    <property type="protein sequence ID" value="PSJ41269.1"/>
    <property type="molecule type" value="Genomic_DNA"/>
</dbReference>